<evidence type="ECO:0000256" key="1">
    <source>
        <dbReference type="SAM" id="SignalP"/>
    </source>
</evidence>
<dbReference type="EMBL" id="REGN01009783">
    <property type="protein sequence ID" value="RNA00376.1"/>
    <property type="molecule type" value="Genomic_DNA"/>
</dbReference>
<evidence type="ECO:0000313" key="3">
    <source>
        <dbReference type="Proteomes" id="UP000276133"/>
    </source>
</evidence>
<protein>
    <submittedName>
        <fullName evidence="2">Uncharacterized protein</fullName>
    </submittedName>
</protein>
<gene>
    <name evidence="2" type="ORF">BpHYR1_004742</name>
</gene>
<reference evidence="2 3" key="1">
    <citation type="journal article" date="2018" name="Sci. Rep.">
        <title>Genomic signatures of local adaptation to the degree of environmental predictability in rotifers.</title>
        <authorList>
            <person name="Franch-Gras L."/>
            <person name="Hahn C."/>
            <person name="Garcia-Roger E.M."/>
            <person name="Carmona M.J."/>
            <person name="Serra M."/>
            <person name="Gomez A."/>
        </authorList>
    </citation>
    <scope>NUCLEOTIDE SEQUENCE [LARGE SCALE GENOMIC DNA]</scope>
    <source>
        <strain evidence="2">HYR1</strain>
    </source>
</reference>
<sequence>MSMKSVVYKVLITLVLFIQLLSIQKSNTSRNSACIELLKYVNKRDKQRLLIRKQNMITILTVKNLDSLIAPKSSCQSFEYHKYNPKQKTEILKIKEIIFKNFFNNDLSIIKLIFSNDYKITIVTIGQFFPKFFESFYILIDFIENFFAIP</sequence>
<proteinExistence type="predicted"/>
<comment type="caution">
    <text evidence="2">The sequence shown here is derived from an EMBL/GenBank/DDBJ whole genome shotgun (WGS) entry which is preliminary data.</text>
</comment>
<feature type="chain" id="PRO_5018093469" evidence="1">
    <location>
        <begin position="29"/>
        <end position="150"/>
    </location>
</feature>
<dbReference type="AlphaFoldDB" id="A0A3M7PMN2"/>
<feature type="signal peptide" evidence="1">
    <location>
        <begin position="1"/>
        <end position="28"/>
    </location>
</feature>
<keyword evidence="1" id="KW-0732">Signal</keyword>
<name>A0A3M7PMN2_BRAPC</name>
<organism evidence="2 3">
    <name type="scientific">Brachionus plicatilis</name>
    <name type="common">Marine rotifer</name>
    <name type="synonym">Brachionus muelleri</name>
    <dbReference type="NCBI Taxonomy" id="10195"/>
    <lineage>
        <taxon>Eukaryota</taxon>
        <taxon>Metazoa</taxon>
        <taxon>Spiralia</taxon>
        <taxon>Gnathifera</taxon>
        <taxon>Rotifera</taxon>
        <taxon>Eurotatoria</taxon>
        <taxon>Monogononta</taxon>
        <taxon>Pseudotrocha</taxon>
        <taxon>Ploima</taxon>
        <taxon>Brachionidae</taxon>
        <taxon>Brachionus</taxon>
    </lineage>
</organism>
<accession>A0A3M7PMN2</accession>
<keyword evidence="3" id="KW-1185">Reference proteome</keyword>
<evidence type="ECO:0000313" key="2">
    <source>
        <dbReference type="EMBL" id="RNA00376.1"/>
    </source>
</evidence>
<dbReference type="Proteomes" id="UP000276133">
    <property type="component" value="Unassembled WGS sequence"/>
</dbReference>